<dbReference type="Pfam" id="PF04994">
    <property type="entry name" value="TfoX_C"/>
    <property type="match status" value="1"/>
</dbReference>
<protein>
    <submittedName>
        <fullName evidence="2">TfoX/Sxy family DNA transformation protein</fullName>
    </submittedName>
</protein>
<reference evidence="3" key="1">
    <citation type="journal article" date="2019" name="Int. J. Syst. Evol. Microbiol.">
        <title>The Global Catalogue of Microorganisms (GCM) 10K type strain sequencing project: providing services to taxonomists for standard genome sequencing and annotation.</title>
        <authorList>
            <consortium name="The Broad Institute Genomics Platform"/>
            <consortium name="The Broad Institute Genome Sequencing Center for Infectious Disease"/>
            <person name="Wu L."/>
            <person name="Ma J."/>
        </authorList>
    </citation>
    <scope>NUCLEOTIDE SEQUENCE [LARGE SCALE GENOMIC DNA]</scope>
    <source>
        <strain evidence="3">KCTC 42087</strain>
    </source>
</reference>
<evidence type="ECO:0000313" key="2">
    <source>
        <dbReference type="EMBL" id="MFC5749691.1"/>
    </source>
</evidence>
<accession>A0ABW1A550</accession>
<feature type="domain" description="TfoX C-terminal" evidence="1">
    <location>
        <begin position="272"/>
        <end position="348"/>
    </location>
</feature>
<proteinExistence type="predicted"/>
<dbReference type="Gene3D" id="1.10.150.20">
    <property type="entry name" value="5' to 3' exonuclease, C-terminal subdomain"/>
    <property type="match status" value="1"/>
</dbReference>
<dbReference type="InterPro" id="IPR007077">
    <property type="entry name" value="TfoX_C"/>
</dbReference>
<gene>
    <name evidence="2" type="ORF">ACFPZN_29050</name>
</gene>
<evidence type="ECO:0000313" key="3">
    <source>
        <dbReference type="Proteomes" id="UP001596074"/>
    </source>
</evidence>
<dbReference type="PANTHER" id="PTHR36121">
    <property type="entry name" value="PROTEIN SXY"/>
    <property type="match status" value="1"/>
</dbReference>
<dbReference type="Proteomes" id="UP001596074">
    <property type="component" value="Unassembled WGS sequence"/>
</dbReference>
<organism evidence="2 3">
    <name type="scientific">Actinomadura rugatobispora</name>
    <dbReference type="NCBI Taxonomy" id="1994"/>
    <lineage>
        <taxon>Bacteria</taxon>
        <taxon>Bacillati</taxon>
        <taxon>Actinomycetota</taxon>
        <taxon>Actinomycetes</taxon>
        <taxon>Streptosporangiales</taxon>
        <taxon>Thermomonosporaceae</taxon>
        <taxon>Actinomadura</taxon>
    </lineage>
</organism>
<sequence>MTRTGARQRPANARAAADGMKLHRRTVRLAGRAHTVIGLRPGTRARFSTNLFHGTWHLLSDRHGARTLARLLWGLAYQSRPGTLLVIDRPFLAPTPFEADPADPIVIVPDWHTPFGPPQARALSRALPLRGAPDGTVRWRTHGLDSALTDPRAWFRETFPYRHEDRGRVERVKGLIVLRPRGVDEMRGWAVHAGWLDPGGRFGTDYVYLGPWDHGHSGEIQVFRDFRRDVGVARRARARVLADPAAPEADDALRTRIWDRCGAIKRGRDLLIRNCRNLGPRAAERLAMIDVHTLDDLDRLGAAEAYRRLADLEAPGPSRTMLWAMEGALTDTHWRRIPPDRKAELLRDL</sequence>
<dbReference type="RefSeq" id="WP_378285415.1">
    <property type="nucleotide sequence ID" value="NZ_JBHSON010000044.1"/>
</dbReference>
<comment type="caution">
    <text evidence="2">The sequence shown here is derived from an EMBL/GenBank/DDBJ whole genome shotgun (WGS) entry which is preliminary data.</text>
</comment>
<name>A0ABW1A550_9ACTN</name>
<dbReference type="InterPro" id="IPR047525">
    <property type="entry name" value="TfoX-like"/>
</dbReference>
<dbReference type="EMBL" id="JBHSON010000044">
    <property type="protein sequence ID" value="MFC5749691.1"/>
    <property type="molecule type" value="Genomic_DNA"/>
</dbReference>
<dbReference type="PANTHER" id="PTHR36121:SF1">
    <property type="entry name" value="PROTEIN SXY"/>
    <property type="match status" value="1"/>
</dbReference>
<evidence type="ECO:0000259" key="1">
    <source>
        <dbReference type="Pfam" id="PF04994"/>
    </source>
</evidence>
<keyword evidence="3" id="KW-1185">Reference proteome</keyword>